<keyword evidence="2" id="KW-1133">Transmembrane helix</keyword>
<feature type="region of interest" description="Disordered" evidence="1">
    <location>
        <begin position="47"/>
        <end position="75"/>
    </location>
</feature>
<gene>
    <name evidence="3" type="ORF">C5F46_05445</name>
</gene>
<keyword evidence="4" id="KW-1185">Reference proteome</keyword>
<proteinExistence type="predicted"/>
<reference evidence="3 4" key="1">
    <citation type="submission" date="2018-03" db="EMBL/GenBank/DDBJ databases">
        <title>Rhodobacter veldkampii.</title>
        <authorList>
            <person name="Meyer T.E."/>
            <person name="Miller S."/>
            <person name="Lodha T."/>
            <person name="Gandham S."/>
            <person name="Chintalapati S."/>
            <person name="Chintalapati V.R."/>
        </authorList>
    </citation>
    <scope>NUCLEOTIDE SEQUENCE [LARGE SCALE GENOMIC DNA]</scope>
    <source>
        <strain evidence="3 4">DSM 11550</strain>
    </source>
</reference>
<evidence type="ECO:0000256" key="2">
    <source>
        <dbReference type="SAM" id="Phobius"/>
    </source>
</evidence>
<sequence length="75" mass="8412">MDTYSLMREFADSWAMLALFAMFIGVVFWAWRPGSRKMHDDSANIPFRHEDKPACSGDGPGGRGKDGAMAKEAWK</sequence>
<accession>A0A2T4JJW2</accession>
<organism evidence="3 4">
    <name type="scientific">Phaeovulum veldkampii DSM 11550</name>
    <dbReference type="NCBI Taxonomy" id="1185920"/>
    <lineage>
        <taxon>Bacteria</taxon>
        <taxon>Pseudomonadati</taxon>
        <taxon>Pseudomonadota</taxon>
        <taxon>Alphaproteobacteria</taxon>
        <taxon>Rhodobacterales</taxon>
        <taxon>Paracoccaceae</taxon>
        <taxon>Phaeovulum</taxon>
    </lineage>
</organism>
<comment type="caution">
    <text evidence="3">The sequence shown here is derived from an EMBL/GenBank/DDBJ whole genome shotgun (WGS) entry which is preliminary data.</text>
</comment>
<dbReference type="RefSeq" id="WP_107324350.1">
    <property type="nucleotide sequence ID" value="NZ_NHSP01000047.1"/>
</dbReference>
<name>A0A2T4JJW2_9RHOB</name>
<dbReference type="CDD" id="cd01324">
    <property type="entry name" value="cbb3_Oxidase_CcoQ"/>
    <property type="match status" value="1"/>
</dbReference>
<feature type="compositionally biased region" description="Basic and acidic residues" evidence="1">
    <location>
        <begin position="63"/>
        <end position="75"/>
    </location>
</feature>
<dbReference type="AlphaFoldDB" id="A0A2T4JJW2"/>
<evidence type="ECO:0000313" key="3">
    <source>
        <dbReference type="EMBL" id="PTE18175.1"/>
    </source>
</evidence>
<dbReference type="EMBL" id="PZKF01000009">
    <property type="protein sequence ID" value="PTE18175.1"/>
    <property type="molecule type" value="Genomic_DNA"/>
</dbReference>
<dbReference type="OrthoDB" id="9801588at2"/>
<protein>
    <submittedName>
        <fullName evidence="3">CcoQ/FixQ family Cbb3-type cytochrome c oxidase assembly chaperone</fullName>
    </submittedName>
</protein>
<dbReference type="InterPro" id="IPR008621">
    <property type="entry name" value="Cbb3-typ_cyt_oxidase_comp"/>
</dbReference>
<evidence type="ECO:0000256" key="1">
    <source>
        <dbReference type="SAM" id="MobiDB-lite"/>
    </source>
</evidence>
<keyword evidence="2" id="KW-0472">Membrane</keyword>
<evidence type="ECO:0000313" key="4">
    <source>
        <dbReference type="Proteomes" id="UP000241899"/>
    </source>
</evidence>
<dbReference type="Proteomes" id="UP000241899">
    <property type="component" value="Unassembled WGS sequence"/>
</dbReference>
<keyword evidence="2" id="KW-0812">Transmembrane</keyword>
<dbReference type="Pfam" id="PF05545">
    <property type="entry name" value="FixQ"/>
    <property type="match status" value="1"/>
</dbReference>
<feature type="transmembrane region" description="Helical" evidence="2">
    <location>
        <begin position="14"/>
        <end position="31"/>
    </location>
</feature>